<sequence length="193" mass="21672">MYFAKVRNTIDKDYFLKLTSDLSKIPEFISGMLNLKKYMEELAGVYYKAEDVFIIGRGMDYASAMEASLKLKEISYIHSEAYAAGELKHGTISLIENGTLVIAFATQSKLYEKLVSNIKEVKARGASVIALTREENKDIEKEADKTIYIPNIDDIFTAALDVVPMQLFAYQMAVLRGCDVDMPRNLAKSVTVE</sequence>
<dbReference type="GO" id="GO:0046349">
    <property type="term" value="P:amino sugar biosynthetic process"/>
    <property type="evidence" value="ECO:0007669"/>
    <property type="project" value="UniProtKB-ARBA"/>
</dbReference>
<dbReference type="PROSITE" id="PS51464">
    <property type="entry name" value="SIS"/>
    <property type="match status" value="1"/>
</dbReference>
<dbReference type="GO" id="GO:0005829">
    <property type="term" value="C:cytosol"/>
    <property type="evidence" value="ECO:0007669"/>
    <property type="project" value="TreeGrafter"/>
</dbReference>
<dbReference type="EC" id="2.6.1.16" evidence="2"/>
<evidence type="ECO:0000313" key="2">
    <source>
        <dbReference type="EMBL" id="MPN14881.1"/>
    </source>
</evidence>
<dbReference type="EMBL" id="VSSQ01061561">
    <property type="protein sequence ID" value="MPN14881.1"/>
    <property type="molecule type" value="Genomic_DNA"/>
</dbReference>
<dbReference type="Pfam" id="PF01380">
    <property type="entry name" value="SIS"/>
    <property type="match status" value="1"/>
</dbReference>
<feature type="domain" description="SIS" evidence="1">
    <location>
        <begin position="42"/>
        <end position="183"/>
    </location>
</feature>
<dbReference type="GO" id="GO:0004360">
    <property type="term" value="F:glutamine-fructose-6-phosphate transaminase (isomerizing) activity"/>
    <property type="evidence" value="ECO:0007669"/>
    <property type="project" value="UniProtKB-EC"/>
</dbReference>
<keyword evidence="2" id="KW-0808">Transferase</keyword>
<dbReference type="CDD" id="cd05009">
    <property type="entry name" value="SIS_GlmS_GlmD_2"/>
    <property type="match status" value="1"/>
</dbReference>
<comment type="caution">
    <text evidence="2">The sequence shown here is derived from an EMBL/GenBank/DDBJ whole genome shotgun (WGS) entry which is preliminary data.</text>
</comment>
<dbReference type="GO" id="GO:0006487">
    <property type="term" value="P:protein N-linked glycosylation"/>
    <property type="evidence" value="ECO:0007669"/>
    <property type="project" value="TreeGrafter"/>
</dbReference>
<dbReference type="PANTHER" id="PTHR10937:SF0">
    <property type="entry name" value="GLUTAMINE--FRUCTOSE-6-PHOSPHATE TRANSAMINASE (ISOMERIZING)"/>
    <property type="match status" value="1"/>
</dbReference>
<dbReference type="AlphaFoldDB" id="A0A645FKG7"/>
<dbReference type="FunFam" id="3.40.50.10490:FF:000002">
    <property type="entry name" value="Glutamine--fructose-6-phosphate aminotransferase [isomerizing]"/>
    <property type="match status" value="1"/>
</dbReference>
<accession>A0A645FKG7</accession>
<keyword evidence="2" id="KW-0032">Aminotransferase</keyword>
<dbReference type="PANTHER" id="PTHR10937">
    <property type="entry name" value="GLUCOSAMINE--FRUCTOSE-6-PHOSPHATE AMINOTRANSFERASE, ISOMERIZING"/>
    <property type="match status" value="1"/>
</dbReference>
<dbReference type="Gene3D" id="3.40.50.10490">
    <property type="entry name" value="Glucose-6-phosphate isomerase like protein, domain 1"/>
    <property type="match status" value="2"/>
</dbReference>
<dbReference type="InterPro" id="IPR046348">
    <property type="entry name" value="SIS_dom_sf"/>
</dbReference>
<dbReference type="InterPro" id="IPR001347">
    <property type="entry name" value="SIS_dom"/>
</dbReference>
<reference evidence="2" key="1">
    <citation type="submission" date="2019-08" db="EMBL/GenBank/DDBJ databases">
        <authorList>
            <person name="Kucharzyk K."/>
            <person name="Murdoch R.W."/>
            <person name="Higgins S."/>
            <person name="Loffler F."/>
        </authorList>
    </citation>
    <scope>NUCLEOTIDE SEQUENCE</scope>
</reference>
<name>A0A645FKG7_9ZZZZ</name>
<dbReference type="InterPro" id="IPR035490">
    <property type="entry name" value="GlmS/FrlB_SIS"/>
</dbReference>
<proteinExistence type="predicted"/>
<organism evidence="2">
    <name type="scientific">bioreactor metagenome</name>
    <dbReference type="NCBI Taxonomy" id="1076179"/>
    <lineage>
        <taxon>unclassified sequences</taxon>
        <taxon>metagenomes</taxon>
        <taxon>ecological metagenomes</taxon>
    </lineage>
</organism>
<dbReference type="GO" id="GO:0006047">
    <property type="term" value="P:UDP-N-acetylglucosamine metabolic process"/>
    <property type="evidence" value="ECO:0007669"/>
    <property type="project" value="TreeGrafter"/>
</dbReference>
<evidence type="ECO:0000259" key="1">
    <source>
        <dbReference type="PROSITE" id="PS51464"/>
    </source>
</evidence>
<dbReference type="GO" id="GO:0006002">
    <property type="term" value="P:fructose 6-phosphate metabolic process"/>
    <property type="evidence" value="ECO:0007669"/>
    <property type="project" value="TreeGrafter"/>
</dbReference>
<dbReference type="SUPFAM" id="SSF53697">
    <property type="entry name" value="SIS domain"/>
    <property type="match status" value="1"/>
</dbReference>
<protein>
    <submittedName>
        <fullName evidence="2">Glutamine--fructose-6-phosphate aminotransferase [isomerizing]</fullName>
        <ecNumber evidence="2">2.6.1.16</ecNumber>
    </submittedName>
</protein>
<dbReference type="GO" id="GO:0097367">
    <property type="term" value="F:carbohydrate derivative binding"/>
    <property type="evidence" value="ECO:0007669"/>
    <property type="project" value="InterPro"/>
</dbReference>
<gene>
    <name evidence="2" type="primary">glmS_63</name>
    <name evidence="2" type="ORF">SDC9_162210</name>
</gene>